<evidence type="ECO:0000256" key="2">
    <source>
        <dbReference type="ARBA" id="ARBA00022573"/>
    </source>
</evidence>
<dbReference type="AlphaFoldDB" id="A0A4Z1C0D8"/>
<dbReference type="GO" id="GO:0016994">
    <property type="term" value="F:precorrin-6A reductase activity"/>
    <property type="evidence" value="ECO:0007669"/>
    <property type="project" value="InterPro"/>
</dbReference>
<accession>A0A4Z1C0D8</accession>
<proteinExistence type="predicted"/>
<keyword evidence="3 4" id="KW-0560">Oxidoreductase</keyword>
<evidence type="ECO:0000256" key="3">
    <source>
        <dbReference type="ARBA" id="ARBA00023002"/>
    </source>
</evidence>
<comment type="caution">
    <text evidence="4">The sequence shown here is derived from an EMBL/GenBank/DDBJ whole genome shotgun (WGS) entry which is preliminary data.</text>
</comment>
<name>A0A4Z1C0D8_9ACTN</name>
<dbReference type="PANTHER" id="PTHR36925:SF1">
    <property type="entry name" value="COBALT-PRECORRIN-6A REDUCTASE"/>
    <property type="match status" value="1"/>
</dbReference>
<evidence type="ECO:0000256" key="1">
    <source>
        <dbReference type="ARBA" id="ARBA00004953"/>
    </source>
</evidence>
<dbReference type="EMBL" id="SRRO01000001">
    <property type="protein sequence ID" value="TGN63544.1"/>
    <property type="molecule type" value="Genomic_DNA"/>
</dbReference>
<dbReference type="PANTHER" id="PTHR36925">
    <property type="entry name" value="COBALT-PRECORRIN-6A REDUCTASE"/>
    <property type="match status" value="1"/>
</dbReference>
<gene>
    <name evidence="4" type="ORF">EXE59_05975</name>
</gene>
<reference evidence="4 5" key="1">
    <citation type="submission" date="2019-04" db="EMBL/GenBank/DDBJ databases">
        <title>Three New Species of Nocardioides, Nocardioides euryhalodurans sp. nov., Nocardioides seonyuensis sp. nov. and Nocardioides eburneoflavus sp. nov. Isolated from Soil.</title>
        <authorList>
            <person name="Roh S.G."/>
            <person name="Lee C."/>
            <person name="Kim M.-K."/>
            <person name="Kim S.B."/>
        </authorList>
    </citation>
    <scope>NUCLEOTIDE SEQUENCE [LARGE SCALE GENOMIC DNA]</scope>
    <source>
        <strain evidence="4 5">MMS17-SY213</strain>
    </source>
</reference>
<dbReference type="UniPathway" id="UPA00148"/>
<dbReference type="OrthoDB" id="5183775at2"/>
<dbReference type="RefSeq" id="WP_135838082.1">
    <property type="nucleotide sequence ID" value="NZ_SRRO01000001.1"/>
</dbReference>
<dbReference type="PROSITE" id="PS51014">
    <property type="entry name" value="COBK_CBIJ"/>
    <property type="match status" value="1"/>
</dbReference>
<keyword evidence="2" id="KW-0169">Cobalamin biosynthesis</keyword>
<dbReference type="Pfam" id="PF02571">
    <property type="entry name" value="CbiJ"/>
    <property type="match status" value="1"/>
</dbReference>
<comment type="pathway">
    <text evidence="1">Cofactor biosynthesis; adenosylcobalamin biosynthesis.</text>
</comment>
<dbReference type="NCBIfam" id="NF005968">
    <property type="entry name" value="PRK08057.1-2"/>
    <property type="match status" value="1"/>
</dbReference>
<dbReference type="NCBIfam" id="TIGR00715">
    <property type="entry name" value="precor6x_red"/>
    <property type="match status" value="1"/>
</dbReference>
<keyword evidence="5" id="KW-1185">Reference proteome</keyword>
<dbReference type="InterPro" id="IPR003723">
    <property type="entry name" value="Precorrin-6x_reduct"/>
</dbReference>
<dbReference type="Proteomes" id="UP000297496">
    <property type="component" value="Unassembled WGS sequence"/>
</dbReference>
<protein>
    <submittedName>
        <fullName evidence="4">Cobalt-precorrin-6A reductase</fullName>
        <ecNumber evidence="4">1.3.1.106</ecNumber>
    </submittedName>
</protein>
<evidence type="ECO:0000313" key="4">
    <source>
        <dbReference type="EMBL" id="TGN63544.1"/>
    </source>
</evidence>
<sequence>MTVLLLGGTSEARELAVLLDEAGVDFVSSLAGRVERPRLPVGEVRMGGFGGVEGLRAWLAEHGATAVVDATHPFAEGMSANAVAACTASGVPLLRLARPGWGDAPGADGWHWVDDHAAAAALAASLGRRPLLTVGRQPLGHFVGPLAGHRAVVRVVDPPEVEVPEPWLVMLDRGPYDLPGELELLAEHAVDVLVTKDSGGTYTWPKMAAADQLGVPVVVVRRSAEPDGVETVPDAAAALAWVVSSSVVS</sequence>
<dbReference type="EC" id="1.3.1.106" evidence="4"/>
<organism evidence="4 5">
    <name type="scientific">Nocardioides eburneiflavus</name>
    <dbReference type="NCBI Taxonomy" id="2518372"/>
    <lineage>
        <taxon>Bacteria</taxon>
        <taxon>Bacillati</taxon>
        <taxon>Actinomycetota</taxon>
        <taxon>Actinomycetes</taxon>
        <taxon>Propionibacteriales</taxon>
        <taxon>Nocardioidaceae</taxon>
        <taxon>Nocardioides</taxon>
    </lineage>
</organism>
<evidence type="ECO:0000313" key="5">
    <source>
        <dbReference type="Proteomes" id="UP000297496"/>
    </source>
</evidence>
<dbReference type="GO" id="GO:0009236">
    <property type="term" value="P:cobalamin biosynthetic process"/>
    <property type="evidence" value="ECO:0007669"/>
    <property type="project" value="UniProtKB-UniPathway"/>
</dbReference>